<dbReference type="CDD" id="cd04301">
    <property type="entry name" value="NAT_SF"/>
    <property type="match status" value="1"/>
</dbReference>
<dbReference type="GO" id="GO:0019152">
    <property type="term" value="F:acetoin dehydrogenase (NAD+) activity"/>
    <property type="evidence" value="ECO:0007669"/>
    <property type="project" value="InterPro"/>
</dbReference>
<dbReference type="HOGENOM" id="CLU_113703_0_0_0"/>
<accession>F2NLX5</accession>
<sequence length="221" mass="24510">MPQPESDKVWVMRRVPTPKGPVVIQAAATPEALRPLEAHPGLRAFRPAARQKEALLEIAASPDGCVTTAEAAGQLVGYAAFHRPSAFERWGEDPTGGIYELGAVEVAPPWRGYGLARHLLEASFATGRFEDKVVVATLYYWHYDLEHTGLSAYQYRKRLEALYGSVGFVPFTTDDPEIRGYLENTLMARIGPRTPKHVIEAFHALRFRSPPPEAAPWSFPS</sequence>
<dbReference type="Proteomes" id="UP000007030">
    <property type="component" value="Chromosome"/>
</dbReference>
<dbReference type="STRING" id="869210.Marky_0480"/>
<name>F2NLX5_MARHT</name>
<dbReference type="GO" id="GO:0045150">
    <property type="term" value="P:acetoin catabolic process"/>
    <property type="evidence" value="ECO:0007669"/>
    <property type="project" value="InterPro"/>
</dbReference>
<dbReference type="OrthoDB" id="5416633at2"/>
<dbReference type="Gene3D" id="3.40.630.30">
    <property type="match status" value="1"/>
</dbReference>
<gene>
    <name evidence="2" type="ordered locus">Marky_0480</name>
</gene>
<dbReference type="InterPro" id="IPR024699">
    <property type="entry name" value="AcuA"/>
</dbReference>
<dbReference type="AlphaFoldDB" id="F2NLX5"/>
<dbReference type="Pfam" id="PF00583">
    <property type="entry name" value="Acetyltransf_1"/>
    <property type="match status" value="1"/>
</dbReference>
<protein>
    <submittedName>
        <fullName evidence="2">GCN5-related N-acetyltransferase</fullName>
    </submittedName>
</protein>
<dbReference type="PROSITE" id="PS51186">
    <property type="entry name" value="GNAT"/>
    <property type="match status" value="1"/>
</dbReference>
<feature type="domain" description="N-acetyltransferase" evidence="1">
    <location>
        <begin position="22"/>
        <end position="192"/>
    </location>
</feature>
<dbReference type="InterPro" id="IPR016181">
    <property type="entry name" value="Acyl_CoA_acyltransferase"/>
</dbReference>
<keyword evidence="3" id="KW-1185">Reference proteome</keyword>
<dbReference type="eggNOG" id="COG0456">
    <property type="taxonomic scope" value="Bacteria"/>
</dbReference>
<evidence type="ECO:0000313" key="3">
    <source>
        <dbReference type="Proteomes" id="UP000007030"/>
    </source>
</evidence>
<dbReference type="EMBL" id="CP002630">
    <property type="protein sequence ID" value="AEB11232.1"/>
    <property type="molecule type" value="Genomic_DNA"/>
</dbReference>
<dbReference type="GO" id="GO:0016747">
    <property type="term" value="F:acyltransferase activity, transferring groups other than amino-acyl groups"/>
    <property type="evidence" value="ECO:0007669"/>
    <property type="project" value="InterPro"/>
</dbReference>
<evidence type="ECO:0000259" key="1">
    <source>
        <dbReference type="PROSITE" id="PS51186"/>
    </source>
</evidence>
<dbReference type="RefSeq" id="WP_013703285.1">
    <property type="nucleotide sequence ID" value="NC_015387.1"/>
</dbReference>
<reference evidence="2 3" key="1">
    <citation type="journal article" date="2012" name="Stand. Genomic Sci.">
        <title>Complete genome sequence of the aerobic, heterotroph Marinithermus hydrothermalis type strain (T1(T)) from a deep-sea hydrothermal vent chimney.</title>
        <authorList>
            <person name="Copeland A."/>
            <person name="Gu W."/>
            <person name="Yasawong M."/>
            <person name="Lapidus A."/>
            <person name="Lucas S."/>
            <person name="Deshpande S."/>
            <person name="Pagani I."/>
            <person name="Tapia R."/>
            <person name="Cheng J.F."/>
            <person name="Goodwin L.A."/>
            <person name="Pitluck S."/>
            <person name="Liolios K."/>
            <person name="Ivanova N."/>
            <person name="Mavromatis K."/>
            <person name="Mikhailova N."/>
            <person name="Pati A."/>
            <person name="Chen A."/>
            <person name="Palaniappan K."/>
            <person name="Land M."/>
            <person name="Pan C."/>
            <person name="Brambilla E.M."/>
            <person name="Rohde M."/>
            <person name="Tindall B.J."/>
            <person name="Sikorski J."/>
            <person name="Goker M."/>
            <person name="Detter J.C."/>
            <person name="Bristow J."/>
            <person name="Eisen J.A."/>
            <person name="Markowitz V."/>
            <person name="Hugenholtz P."/>
            <person name="Kyrpides N.C."/>
            <person name="Klenk H.P."/>
            <person name="Woyke T."/>
        </authorList>
    </citation>
    <scope>NUCLEOTIDE SEQUENCE [LARGE SCALE GENOMIC DNA]</scope>
    <source>
        <strain evidence="3">DSM 14884 / JCM 11576 / T1</strain>
    </source>
</reference>
<dbReference type="KEGG" id="mhd:Marky_0480"/>
<dbReference type="PIRSF" id="PIRSF021278">
    <property type="entry name" value="AcuA"/>
    <property type="match status" value="1"/>
</dbReference>
<proteinExistence type="predicted"/>
<evidence type="ECO:0000313" key="2">
    <source>
        <dbReference type="EMBL" id="AEB11232.1"/>
    </source>
</evidence>
<organism evidence="2 3">
    <name type="scientific">Marinithermus hydrothermalis (strain DSM 14884 / JCM 11576 / T1)</name>
    <dbReference type="NCBI Taxonomy" id="869210"/>
    <lineage>
        <taxon>Bacteria</taxon>
        <taxon>Thermotogati</taxon>
        <taxon>Deinococcota</taxon>
        <taxon>Deinococci</taxon>
        <taxon>Thermales</taxon>
        <taxon>Thermaceae</taxon>
        <taxon>Marinithermus</taxon>
    </lineage>
</organism>
<dbReference type="InterPro" id="IPR000182">
    <property type="entry name" value="GNAT_dom"/>
</dbReference>
<dbReference type="SUPFAM" id="SSF55729">
    <property type="entry name" value="Acyl-CoA N-acyltransferases (Nat)"/>
    <property type="match status" value="1"/>
</dbReference>